<name>Q0RGY5_FRAAA</name>
<comment type="pathway">
    <text evidence="3">Cofactor biosynthesis; coenzyme A biosynthesis; CoA from (R)-pantothenate: step 5/5.</text>
</comment>
<comment type="subcellular location">
    <subcellularLocation>
        <location evidence="3">Cytoplasm</location>
    </subcellularLocation>
</comment>
<keyword evidence="2 3" id="KW-0067">ATP-binding</keyword>
<dbReference type="InterPro" id="IPR001977">
    <property type="entry name" value="Depp_CoAkinase"/>
</dbReference>
<dbReference type="InterPro" id="IPR027417">
    <property type="entry name" value="P-loop_NTPase"/>
</dbReference>
<dbReference type="NCBIfam" id="TIGR00152">
    <property type="entry name" value="dephospho-CoA kinase"/>
    <property type="match status" value="1"/>
</dbReference>
<feature type="binding site" evidence="3">
    <location>
        <begin position="8"/>
        <end position="13"/>
    </location>
    <ligand>
        <name>ATP</name>
        <dbReference type="ChEBI" id="CHEBI:30616"/>
    </ligand>
</feature>
<evidence type="ECO:0000256" key="4">
    <source>
        <dbReference type="NCBIfam" id="TIGR00152"/>
    </source>
</evidence>
<dbReference type="PROSITE" id="PS51219">
    <property type="entry name" value="DPCK"/>
    <property type="match status" value="1"/>
</dbReference>
<keyword evidence="3 5" id="KW-0418">Kinase</keyword>
<dbReference type="EMBL" id="CT573213">
    <property type="protein sequence ID" value="CAJ63250.1"/>
    <property type="molecule type" value="Genomic_DNA"/>
</dbReference>
<protein>
    <recommendedName>
        <fullName evidence="3 4">Dephospho-CoA kinase</fullName>
        <ecNumber evidence="3 4">2.7.1.24</ecNumber>
    </recommendedName>
    <alternativeName>
        <fullName evidence="3">Dephosphocoenzyme A kinase</fullName>
    </alternativeName>
</protein>
<dbReference type="HOGENOM" id="CLU_057180_1_1_11"/>
<organism evidence="5 6">
    <name type="scientific">Frankia alni (strain DSM 45986 / CECT 9034 / ACN14a)</name>
    <dbReference type="NCBI Taxonomy" id="326424"/>
    <lineage>
        <taxon>Bacteria</taxon>
        <taxon>Bacillati</taxon>
        <taxon>Actinomycetota</taxon>
        <taxon>Actinomycetes</taxon>
        <taxon>Frankiales</taxon>
        <taxon>Frankiaceae</taxon>
        <taxon>Frankia</taxon>
    </lineage>
</organism>
<keyword evidence="1 3" id="KW-0547">Nucleotide-binding</keyword>
<dbReference type="HAMAP" id="MF_00376">
    <property type="entry name" value="Dephospho_CoA_kinase"/>
    <property type="match status" value="1"/>
</dbReference>
<dbReference type="EC" id="2.7.1.24" evidence="3 4"/>
<dbReference type="KEGG" id="fal:FRAAL4608"/>
<proteinExistence type="inferred from homology"/>
<sequence>MGLTGGIGSGKSAVSARLAARGALLIDADQIARDVVAQGTPGLAAVLAEFGAELAAPDGSLDRPALGRIVFADAAARGRLEAIIHPLIRAETGRRIAQLSSDGIVLHDVPLLVEVHAEGNYDLVLVVEAPRELRLVRLEGRGLPRDQALARMATQASDEQRRAAADIVIDNGGSLDELDARLDEVWRELLARRDARAATEHPPAATP</sequence>
<dbReference type="SUPFAM" id="SSF52540">
    <property type="entry name" value="P-loop containing nucleoside triphosphate hydrolases"/>
    <property type="match status" value="1"/>
</dbReference>
<keyword evidence="3" id="KW-0963">Cytoplasm</keyword>
<dbReference type="PANTHER" id="PTHR10695">
    <property type="entry name" value="DEPHOSPHO-COA KINASE-RELATED"/>
    <property type="match status" value="1"/>
</dbReference>
<keyword evidence="3 5" id="KW-0808">Transferase</keyword>
<evidence type="ECO:0000256" key="3">
    <source>
        <dbReference type="HAMAP-Rule" id="MF_00376"/>
    </source>
</evidence>
<dbReference type="STRING" id="326424.FRAAL4608"/>
<dbReference type="GO" id="GO:0005737">
    <property type="term" value="C:cytoplasm"/>
    <property type="evidence" value="ECO:0007669"/>
    <property type="project" value="UniProtKB-SubCell"/>
</dbReference>
<keyword evidence="3" id="KW-0173">Coenzyme A biosynthesis</keyword>
<dbReference type="AlphaFoldDB" id="Q0RGY5"/>
<dbReference type="NCBIfam" id="NF002879">
    <property type="entry name" value="PRK03333.1"/>
    <property type="match status" value="1"/>
</dbReference>
<comment type="similarity">
    <text evidence="3">Belongs to the CoaE family.</text>
</comment>
<evidence type="ECO:0000313" key="5">
    <source>
        <dbReference type="EMBL" id="CAJ63250.1"/>
    </source>
</evidence>
<gene>
    <name evidence="3 5" type="primary">coaE</name>
    <name evidence="5" type="ordered locus">FRAAL4608</name>
</gene>
<dbReference type="CDD" id="cd02022">
    <property type="entry name" value="DPCK"/>
    <property type="match status" value="1"/>
</dbReference>
<dbReference type="Pfam" id="PF01121">
    <property type="entry name" value="CoaE"/>
    <property type="match status" value="1"/>
</dbReference>
<dbReference type="Proteomes" id="UP000000657">
    <property type="component" value="Chromosome"/>
</dbReference>
<accession>Q0RGY5</accession>
<evidence type="ECO:0000256" key="2">
    <source>
        <dbReference type="ARBA" id="ARBA00022840"/>
    </source>
</evidence>
<evidence type="ECO:0000256" key="1">
    <source>
        <dbReference type="ARBA" id="ARBA00022741"/>
    </source>
</evidence>
<dbReference type="Gene3D" id="3.40.50.300">
    <property type="entry name" value="P-loop containing nucleotide triphosphate hydrolases"/>
    <property type="match status" value="1"/>
</dbReference>
<comment type="function">
    <text evidence="3">Catalyzes the phosphorylation of the 3'-hydroxyl group of dephosphocoenzyme A to form coenzyme A.</text>
</comment>
<dbReference type="GO" id="GO:0015937">
    <property type="term" value="P:coenzyme A biosynthetic process"/>
    <property type="evidence" value="ECO:0007669"/>
    <property type="project" value="UniProtKB-UniRule"/>
</dbReference>
<dbReference type="UniPathway" id="UPA00241">
    <property type="reaction ID" value="UER00356"/>
</dbReference>
<comment type="catalytic activity">
    <reaction evidence="3">
        <text>3'-dephospho-CoA + ATP = ADP + CoA + H(+)</text>
        <dbReference type="Rhea" id="RHEA:18245"/>
        <dbReference type="ChEBI" id="CHEBI:15378"/>
        <dbReference type="ChEBI" id="CHEBI:30616"/>
        <dbReference type="ChEBI" id="CHEBI:57287"/>
        <dbReference type="ChEBI" id="CHEBI:57328"/>
        <dbReference type="ChEBI" id="CHEBI:456216"/>
        <dbReference type="EC" id="2.7.1.24"/>
    </reaction>
</comment>
<dbReference type="eggNOG" id="COG0237">
    <property type="taxonomic scope" value="Bacteria"/>
</dbReference>
<reference evidence="5 6" key="1">
    <citation type="journal article" date="2007" name="Genome Res.">
        <title>Genome characteristics of facultatively symbiotic Frankia sp. strains reflect host range and host plant biogeography.</title>
        <authorList>
            <person name="Normand P."/>
            <person name="Lapierre P."/>
            <person name="Tisa L.S."/>
            <person name="Gogarten J.P."/>
            <person name="Alloisio N."/>
            <person name="Bagnarol E."/>
            <person name="Bassi C.A."/>
            <person name="Berry A.M."/>
            <person name="Bickhart D.M."/>
            <person name="Choisne N."/>
            <person name="Couloux A."/>
            <person name="Cournoyer B."/>
            <person name="Cruveiller S."/>
            <person name="Daubin V."/>
            <person name="Demange N."/>
            <person name="Francino M.P."/>
            <person name="Goltsman E."/>
            <person name="Huang Y."/>
            <person name="Kopp O.R."/>
            <person name="Labarre L."/>
            <person name="Lapidus A."/>
            <person name="Lavire C."/>
            <person name="Marechal J."/>
            <person name="Martinez M."/>
            <person name="Mastronunzio J.E."/>
            <person name="Mullin B.C."/>
            <person name="Niemann J."/>
            <person name="Pujic P."/>
            <person name="Rawnsley T."/>
            <person name="Rouy Z."/>
            <person name="Schenowitz C."/>
            <person name="Sellstedt A."/>
            <person name="Tavares F."/>
            <person name="Tomkins J.P."/>
            <person name="Vallenet D."/>
            <person name="Valverde C."/>
            <person name="Wall L.G."/>
            <person name="Wang Y."/>
            <person name="Medigue C."/>
            <person name="Benson D.R."/>
        </authorList>
    </citation>
    <scope>NUCLEOTIDE SEQUENCE [LARGE SCALE GENOMIC DNA]</scope>
    <source>
        <strain evidence="6">DSM 45986 / CECT 9034 / ACN14a</strain>
    </source>
</reference>
<dbReference type="GO" id="GO:0004140">
    <property type="term" value="F:dephospho-CoA kinase activity"/>
    <property type="evidence" value="ECO:0007669"/>
    <property type="project" value="UniProtKB-UniRule"/>
</dbReference>
<dbReference type="GO" id="GO:0005524">
    <property type="term" value="F:ATP binding"/>
    <property type="evidence" value="ECO:0007669"/>
    <property type="project" value="UniProtKB-UniRule"/>
</dbReference>
<dbReference type="PANTHER" id="PTHR10695:SF46">
    <property type="entry name" value="BIFUNCTIONAL COENZYME A SYNTHASE-RELATED"/>
    <property type="match status" value="1"/>
</dbReference>
<evidence type="ECO:0000313" key="6">
    <source>
        <dbReference type="Proteomes" id="UP000000657"/>
    </source>
</evidence>
<keyword evidence="6" id="KW-1185">Reference proteome</keyword>